<protein>
    <recommendedName>
        <fullName evidence="3">NarX-like N-terminal domain-containing protein</fullName>
    </recommendedName>
</protein>
<dbReference type="EMBL" id="CP031417">
    <property type="protein sequence ID" value="AXK80330.1"/>
    <property type="molecule type" value="Genomic_DNA"/>
</dbReference>
<evidence type="ECO:0000313" key="2">
    <source>
        <dbReference type="Proteomes" id="UP000254889"/>
    </source>
</evidence>
<organism evidence="1 2">
    <name type="scientific">Pseudolabrys taiwanensis</name>
    <dbReference type="NCBI Taxonomy" id="331696"/>
    <lineage>
        <taxon>Bacteria</taxon>
        <taxon>Pseudomonadati</taxon>
        <taxon>Pseudomonadota</taxon>
        <taxon>Alphaproteobacteria</taxon>
        <taxon>Hyphomicrobiales</taxon>
        <taxon>Xanthobacteraceae</taxon>
        <taxon>Pseudolabrys</taxon>
    </lineage>
</organism>
<accession>A0A345ZTT3</accession>
<dbReference type="KEGG" id="ptaw:DW352_07255"/>
<sequence length="224" mass="24400">MLFLLAAAAFAADDDFSAAIDAVGKQNRAAIGALENRNVELAELELNRLRAAWRQVSERKRPDAFKNSALYTTVMTDVATRLISADMMLKFGRPDVARTALLGIRDNLYDLRKSAGIVVLADCVRDANSAMEALAAFEEHAPDVVKGDTADLTDKAKRYGDTLTHCDAIAGPVRDDPAFRHLIDNAKANLALLSEAATARDAVRLRRALNELRSLDTLMALQFG</sequence>
<evidence type="ECO:0008006" key="3">
    <source>
        <dbReference type="Google" id="ProtNLM"/>
    </source>
</evidence>
<dbReference type="AlphaFoldDB" id="A0A345ZTT3"/>
<proteinExistence type="predicted"/>
<dbReference type="Proteomes" id="UP000254889">
    <property type="component" value="Chromosome"/>
</dbReference>
<gene>
    <name evidence="1" type="ORF">DW352_07255</name>
</gene>
<dbReference type="OrthoDB" id="7959519at2"/>
<evidence type="ECO:0000313" key="1">
    <source>
        <dbReference type="EMBL" id="AXK80330.1"/>
    </source>
</evidence>
<keyword evidence="2" id="KW-1185">Reference proteome</keyword>
<reference evidence="1 2" key="1">
    <citation type="submission" date="2018-07" db="EMBL/GenBank/DDBJ databases">
        <authorList>
            <person name="Quirk P.G."/>
            <person name="Krulwich T.A."/>
        </authorList>
    </citation>
    <scope>NUCLEOTIDE SEQUENCE [LARGE SCALE GENOMIC DNA]</scope>
    <source>
        <strain evidence="1 2">CC-BB4</strain>
    </source>
</reference>
<name>A0A345ZTT3_9HYPH</name>